<dbReference type="GeneID" id="34452954"/>
<dbReference type="OrthoDB" id="4684900at2759"/>
<comment type="caution">
    <text evidence="1">The sequence shown here is derived from an EMBL/GenBank/DDBJ whole genome shotgun (WGS) entry which is preliminary data.</text>
</comment>
<keyword evidence="2" id="KW-1185">Reference proteome</keyword>
<accession>A0A1F7ZPJ6</accession>
<sequence>MTGPRHQRYITKGNNLVNSEKSTLYSDAGDQALYKIVDTRLLGYEWVLIWSYENTSDNDYTQKNTITTTLRTKTGKETAENFKVSAGFSGMGVTATAEAGVEHKTFTEEETTSTTQREQTYTFKPHSSDFIYQKVYNFQVDVWFKLDAWNKHWTVGNWQRDGVAQVSSGIAIYANEFAQTGEALGGKADLVPETVQSADEKTNIRRFEDCSSRAQSYLHERGV</sequence>
<dbReference type="SUPFAM" id="SSF56973">
    <property type="entry name" value="Aerolisin/ETX pore-forming domain"/>
    <property type="match status" value="1"/>
</dbReference>
<dbReference type="RefSeq" id="XP_022384926.1">
    <property type="nucleotide sequence ID" value="XM_022536692.1"/>
</dbReference>
<reference evidence="1 2" key="1">
    <citation type="journal article" date="2016" name="Genome Biol. Evol.">
        <title>Draft genome sequence of an aflatoxigenic Aspergillus species, A. bombycis.</title>
        <authorList>
            <person name="Moore G.G."/>
            <person name="Mack B.M."/>
            <person name="Beltz S.B."/>
            <person name="Gilbert M.K."/>
        </authorList>
    </citation>
    <scope>NUCLEOTIDE SEQUENCE [LARGE SCALE GENOMIC DNA]</scope>
    <source>
        <strain evidence="2">NRRL 26010</strain>
    </source>
</reference>
<name>A0A1F7ZPJ6_9EURO</name>
<evidence type="ECO:0000313" key="1">
    <source>
        <dbReference type="EMBL" id="OGM41209.1"/>
    </source>
</evidence>
<organism evidence="1 2">
    <name type="scientific">Aspergillus bombycis</name>
    <dbReference type="NCBI Taxonomy" id="109264"/>
    <lineage>
        <taxon>Eukaryota</taxon>
        <taxon>Fungi</taxon>
        <taxon>Dikarya</taxon>
        <taxon>Ascomycota</taxon>
        <taxon>Pezizomycotina</taxon>
        <taxon>Eurotiomycetes</taxon>
        <taxon>Eurotiomycetidae</taxon>
        <taxon>Eurotiales</taxon>
        <taxon>Aspergillaceae</taxon>
        <taxon>Aspergillus</taxon>
    </lineage>
</organism>
<evidence type="ECO:0000313" key="2">
    <source>
        <dbReference type="Proteomes" id="UP000179179"/>
    </source>
</evidence>
<dbReference type="EMBL" id="LYCR01000118">
    <property type="protein sequence ID" value="OGM41209.1"/>
    <property type="molecule type" value="Genomic_DNA"/>
</dbReference>
<dbReference type="Proteomes" id="UP000179179">
    <property type="component" value="Unassembled WGS sequence"/>
</dbReference>
<protein>
    <submittedName>
        <fullName evidence="1">Uncharacterized protein</fullName>
    </submittedName>
</protein>
<gene>
    <name evidence="1" type="ORF">ABOM_009564</name>
</gene>
<proteinExistence type="predicted"/>
<dbReference type="AlphaFoldDB" id="A0A1F7ZPJ6"/>